<protein>
    <submittedName>
        <fullName evidence="1">Uncharacterized protein</fullName>
    </submittedName>
</protein>
<proteinExistence type="predicted"/>
<accession>W4RXT9</accession>
<sequence length="52" mass="5888">MFFAVFLPEVRSEIPCEGIALSHHVGCHKAVGPHTFPFRMGKMEIQCFHLFG</sequence>
<reference evidence="1 2" key="1">
    <citation type="submission" date="2013-12" db="EMBL/GenBank/DDBJ databases">
        <title>NBRP : Genome information of microbial organism related human and environment.</title>
        <authorList>
            <person name="Hattori M."/>
            <person name="Oshima K."/>
            <person name="Inaba H."/>
            <person name="Suda W."/>
            <person name="Sakamoto M."/>
            <person name="Iino T."/>
            <person name="Kitahara M."/>
            <person name="Oshida Y."/>
            <person name="Iida T."/>
            <person name="Kudo T."/>
            <person name="Itoh T."/>
            <person name="Ahmed I."/>
            <person name="Ohkuma M."/>
        </authorList>
    </citation>
    <scope>NUCLEOTIDE SEQUENCE [LARGE SCALE GENOMIC DNA]</scope>
    <source>
        <strain evidence="1 2">JCM 21738</strain>
    </source>
</reference>
<organism evidence="1 2">
    <name type="scientific">Mesobacillus boroniphilus JCM 21738</name>
    <dbReference type="NCBI Taxonomy" id="1294265"/>
    <lineage>
        <taxon>Bacteria</taxon>
        <taxon>Bacillati</taxon>
        <taxon>Bacillota</taxon>
        <taxon>Bacilli</taxon>
        <taxon>Bacillales</taxon>
        <taxon>Bacillaceae</taxon>
        <taxon>Mesobacillus</taxon>
    </lineage>
</organism>
<comment type="caution">
    <text evidence="1">The sequence shown here is derived from an EMBL/GenBank/DDBJ whole genome shotgun (WGS) entry which is preliminary data.</text>
</comment>
<dbReference type="AlphaFoldDB" id="W4RXT9"/>
<dbReference type="EMBL" id="BAUW01000216">
    <property type="protein sequence ID" value="GAE48454.1"/>
    <property type="molecule type" value="Genomic_DNA"/>
</dbReference>
<evidence type="ECO:0000313" key="1">
    <source>
        <dbReference type="EMBL" id="GAE48454.1"/>
    </source>
</evidence>
<evidence type="ECO:0000313" key="2">
    <source>
        <dbReference type="Proteomes" id="UP000018949"/>
    </source>
</evidence>
<dbReference type="Proteomes" id="UP000018949">
    <property type="component" value="Unassembled WGS sequence"/>
</dbReference>
<keyword evidence="2" id="KW-1185">Reference proteome</keyword>
<name>W4RXT9_9BACI</name>
<gene>
    <name evidence="1" type="ORF">JCM21738_5593</name>
</gene>